<organism evidence="11 12">
    <name type="scientific">Anaerotruncus colihominis</name>
    <dbReference type="NCBI Taxonomy" id="169435"/>
    <lineage>
        <taxon>Bacteria</taxon>
        <taxon>Bacillati</taxon>
        <taxon>Bacillota</taxon>
        <taxon>Clostridia</taxon>
        <taxon>Eubacteriales</taxon>
        <taxon>Oscillospiraceae</taxon>
        <taxon>Anaerotruncus</taxon>
    </lineage>
</organism>
<accession>A0A845QJ06</accession>
<evidence type="ECO:0000259" key="10">
    <source>
        <dbReference type="Pfam" id="PF21694"/>
    </source>
</evidence>
<dbReference type="EC" id="2.7.7.7" evidence="1"/>
<keyword evidence="3 11" id="KW-0808">Transferase</keyword>
<comment type="catalytic activity">
    <reaction evidence="8">
        <text>DNA(n) + a 2'-deoxyribonucleoside 5'-triphosphate = DNA(n+1) + diphosphate</text>
        <dbReference type="Rhea" id="RHEA:22508"/>
        <dbReference type="Rhea" id="RHEA-COMP:17339"/>
        <dbReference type="Rhea" id="RHEA-COMP:17340"/>
        <dbReference type="ChEBI" id="CHEBI:33019"/>
        <dbReference type="ChEBI" id="CHEBI:61560"/>
        <dbReference type="ChEBI" id="CHEBI:173112"/>
        <dbReference type="EC" id="2.7.7.7"/>
    </reaction>
</comment>
<keyword evidence="6" id="KW-0239">DNA-directed DNA polymerase</keyword>
<evidence type="ECO:0000313" key="11">
    <source>
        <dbReference type="EMBL" id="NBH62110.1"/>
    </source>
</evidence>
<sequence>MYKKPVKHSFKVFSEHLKNETFEKVLLMYGVEQYLVKWAVETLVKKYVNPATTSMDYVLLEGEETSCSRIIEAAETFSMFSARRIVWVRNFKPLLSDSARGFSKEEIKELANYIKESNEQTILIFSAEEVKMTTVLSAALKKSAQCYDFDKIDKAEFSSFAKKRFKQAGVEIGPAALSALVEATGYFNKESDYRLFHFANDIQKVIAHSDGVRVSEEDIMRTVSGDLETFVFDMLDAITANKKDKAFQILYNILYSGKDAFSIIGVIVSQFELLLSVKELRDDGLDLSAMHKKLGGSEFRIKKLMPYASKYTQKKLKETLSAIYEVDRQIKTGLLDSQMALELFIAGI</sequence>
<reference evidence="11 12" key="1">
    <citation type="submission" date="2018-08" db="EMBL/GenBank/DDBJ databases">
        <title>Murine metabolic-syndrome-specific gut microbial biobank.</title>
        <authorList>
            <person name="Liu C."/>
        </authorList>
    </citation>
    <scope>NUCLEOTIDE SEQUENCE [LARGE SCALE GENOMIC DNA]</scope>
    <source>
        <strain evidence="11 12">28</strain>
    </source>
</reference>
<dbReference type="Pfam" id="PF06144">
    <property type="entry name" value="DNA_pol3_delta"/>
    <property type="match status" value="1"/>
</dbReference>
<name>A0A845QJ06_9FIRM</name>
<dbReference type="InterPro" id="IPR010372">
    <property type="entry name" value="DNA_pol3_delta_N"/>
</dbReference>
<dbReference type="AlphaFoldDB" id="A0A845QJ06"/>
<dbReference type="Gene3D" id="1.10.8.60">
    <property type="match status" value="1"/>
</dbReference>
<dbReference type="GO" id="GO:0003677">
    <property type="term" value="F:DNA binding"/>
    <property type="evidence" value="ECO:0007669"/>
    <property type="project" value="InterPro"/>
</dbReference>
<dbReference type="InterPro" id="IPR048466">
    <property type="entry name" value="DNA_pol3_delta-like_C"/>
</dbReference>
<feature type="domain" description="DNA polymerase III delta N-terminal" evidence="9">
    <location>
        <begin position="27"/>
        <end position="145"/>
    </location>
</feature>
<evidence type="ECO:0000259" key="9">
    <source>
        <dbReference type="Pfam" id="PF06144"/>
    </source>
</evidence>
<dbReference type="EMBL" id="QXWK01000019">
    <property type="protein sequence ID" value="NBH62110.1"/>
    <property type="molecule type" value="Genomic_DNA"/>
</dbReference>
<dbReference type="NCBIfam" id="TIGR01128">
    <property type="entry name" value="holA"/>
    <property type="match status" value="1"/>
</dbReference>
<proteinExistence type="inferred from homology"/>
<dbReference type="SUPFAM" id="SSF48019">
    <property type="entry name" value="post-AAA+ oligomerization domain-like"/>
    <property type="match status" value="1"/>
</dbReference>
<evidence type="ECO:0000256" key="6">
    <source>
        <dbReference type="ARBA" id="ARBA00022932"/>
    </source>
</evidence>
<evidence type="ECO:0000313" key="12">
    <source>
        <dbReference type="Proteomes" id="UP000446866"/>
    </source>
</evidence>
<evidence type="ECO:0000256" key="3">
    <source>
        <dbReference type="ARBA" id="ARBA00022679"/>
    </source>
</evidence>
<protein>
    <recommendedName>
        <fullName evidence="2">DNA polymerase III subunit delta</fullName>
        <ecNumber evidence="1">2.7.7.7</ecNumber>
    </recommendedName>
</protein>
<evidence type="ECO:0000256" key="8">
    <source>
        <dbReference type="ARBA" id="ARBA00049244"/>
    </source>
</evidence>
<dbReference type="Gene3D" id="1.20.272.10">
    <property type="match status" value="1"/>
</dbReference>
<dbReference type="InterPro" id="IPR027417">
    <property type="entry name" value="P-loop_NTPase"/>
</dbReference>
<dbReference type="GO" id="GO:0009360">
    <property type="term" value="C:DNA polymerase III complex"/>
    <property type="evidence" value="ECO:0007669"/>
    <property type="project" value="InterPro"/>
</dbReference>
<dbReference type="Pfam" id="PF21694">
    <property type="entry name" value="DNA_pol3_delta_C"/>
    <property type="match status" value="1"/>
</dbReference>
<evidence type="ECO:0000256" key="7">
    <source>
        <dbReference type="ARBA" id="ARBA00034754"/>
    </source>
</evidence>
<dbReference type="InterPro" id="IPR005790">
    <property type="entry name" value="DNA_polIII_delta"/>
</dbReference>
<evidence type="ECO:0000256" key="4">
    <source>
        <dbReference type="ARBA" id="ARBA00022695"/>
    </source>
</evidence>
<dbReference type="GO" id="GO:0003887">
    <property type="term" value="F:DNA-directed DNA polymerase activity"/>
    <property type="evidence" value="ECO:0007669"/>
    <property type="project" value="UniProtKB-KW"/>
</dbReference>
<dbReference type="Gene3D" id="3.40.50.300">
    <property type="entry name" value="P-loop containing nucleotide triphosphate hydrolases"/>
    <property type="match status" value="1"/>
</dbReference>
<keyword evidence="12" id="KW-1185">Reference proteome</keyword>
<evidence type="ECO:0000256" key="1">
    <source>
        <dbReference type="ARBA" id="ARBA00012417"/>
    </source>
</evidence>
<dbReference type="GO" id="GO:0006261">
    <property type="term" value="P:DNA-templated DNA replication"/>
    <property type="evidence" value="ECO:0007669"/>
    <property type="project" value="TreeGrafter"/>
</dbReference>
<gene>
    <name evidence="11" type="primary">holA</name>
    <name evidence="11" type="ORF">D0435_10645</name>
</gene>
<evidence type="ECO:0000256" key="5">
    <source>
        <dbReference type="ARBA" id="ARBA00022705"/>
    </source>
</evidence>
<comment type="similarity">
    <text evidence="7">Belongs to the DNA polymerase HolA subunit family.</text>
</comment>
<dbReference type="InterPro" id="IPR008921">
    <property type="entry name" value="DNA_pol3_clamp-load_cplx_C"/>
</dbReference>
<keyword evidence="5" id="KW-0235">DNA replication</keyword>
<dbReference type="Proteomes" id="UP000446866">
    <property type="component" value="Unassembled WGS sequence"/>
</dbReference>
<comment type="caution">
    <text evidence="11">The sequence shown here is derived from an EMBL/GenBank/DDBJ whole genome shotgun (WGS) entry which is preliminary data.</text>
</comment>
<dbReference type="PANTHER" id="PTHR34388">
    <property type="entry name" value="DNA POLYMERASE III SUBUNIT DELTA"/>
    <property type="match status" value="1"/>
</dbReference>
<evidence type="ECO:0000256" key="2">
    <source>
        <dbReference type="ARBA" id="ARBA00017703"/>
    </source>
</evidence>
<keyword evidence="4 11" id="KW-0548">Nucleotidyltransferase</keyword>
<dbReference type="PANTHER" id="PTHR34388:SF1">
    <property type="entry name" value="DNA POLYMERASE III SUBUNIT DELTA"/>
    <property type="match status" value="1"/>
</dbReference>
<dbReference type="SUPFAM" id="SSF52540">
    <property type="entry name" value="P-loop containing nucleoside triphosphate hydrolases"/>
    <property type="match status" value="1"/>
</dbReference>
<dbReference type="RefSeq" id="WP_160202397.1">
    <property type="nucleotide sequence ID" value="NZ_QXWK01000019.1"/>
</dbReference>
<feature type="domain" description="DNA polymerase III delta subunit-like C-terminal" evidence="10">
    <location>
        <begin position="230"/>
        <end position="346"/>
    </location>
</feature>